<dbReference type="InterPro" id="IPR012309">
    <property type="entry name" value="DNA_ligase_ATP-dep_C"/>
</dbReference>
<evidence type="ECO:0000256" key="12">
    <source>
        <dbReference type="ARBA" id="ARBA00023306"/>
    </source>
</evidence>
<evidence type="ECO:0000256" key="13">
    <source>
        <dbReference type="ARBA" id="ARBA00034003"/>
    </source>
</evidence>
<evidence type="ECO:0000256" key="5">
    <source>
        <dbReference type="ARBA" id="ARBA00022723"/>
    </source>
</evidence>
<dbReference type="Pfam" id="PF04675">
    <property type="entry name" value="DNA_ligase_A_N"/>
    <property type="match status" value="1"/>
</dbReference>
<keyword evidence="12" id="KW-0131">Cell cycle</keyword>
<dbReference type="SUPFAM" id="SSF117018">
    <property type="entry name" value="ATP-dependent DNA ligase DNA-binding domain"/>
    <property type="match status" value="1"/>
</dbReference>
<dbReference type="SUPFAM" id="SSF50249">
    <property type="entry name" value="Nucleic acid-binding proteins"/>
    <property type="match status" value="1"/>
</dbReference>
<dbReference type="SUPFAM" id="SSF56091">
    <property type="entry name" value="DNA ligase/mRNA capping enzyme, catalytic domain"/>
    <property type="match status" value="1"/>
</dbReference>
<dbReference type="Gene3D" id="3.30.470.30">
    <property type="entry name" value="DNA ligase/mRNA capping enzyme"/>
    <property type="match status" value="1"/>
</dbReference>
<dbReference type="PROSITE" id="PS50160">
    <property type="entry name" value="DNA_LIGASE_A3"/>
    <property type="match status" value="1"/>
</dbReference>
<evidence type="ECO:0000256" key="11">
    <source>
        <dbReference type="ARBA" id="ARBA00023204"/>
    </source>
</evidence>
<dbReference type="GO" id="GO:0051301">
    <property type="term" value="P:cell division"/>
    <property type="evidence" value="ECO:0007669"/>
    <property type="project" value="UniProtKB-KW"/>
</dbReference>
<dbReference type="Proteomes" id="UP000534186">
    <property type="component" value="Unassembled WGS sequence"/>
</dbReference>
<dbReference type="Gene3D" id="2.40.50.140">
    <property type="entry name" value="Nucleic acid-binding proteins"/>
    <property type="match status" value="1"/>
</dbReference>
<feature type="domain" description="ATP-dependent DNA ligase family profile" evidence="14">
    <location>
        <begin position="432"/>
        <end position="590"/>
    </location>
</feature>
<evidence type="ECO:0000256" key="2">
    <source>
        <dbReference type="ARBA" id="ARBA00022598"/>
    </source>
</evidence>
<dbReference type="PROSITE" id="PS00697">
    <property type="entry name" value="DNA_LIGASE_A1"/>
    <property type="match status" value="1"/>
</dbReference>
<dbReference type="GO" id="GO:0003910">
    <property type="term" value="F:DNA ligase (ATP) activity"/>
    <property type="evidence" value="ECO:0007669"/>
    <property type="project" value="UniProtKB-EC"/>
</dbReference>
<dbReference type="InterPro" id="IPR012310">
    <property type="entry name" value="DNA_ligase_ATP-dep_cent"/>
</dbReference>
<keyword evidence="5" id="KW-0479">Metal-binding</keyword>
<dbReference type="Pfam" id="PF04679">
    <property type="entry name" value="DNA_ligase_A_C"/>
    <property type="match status" value="1"/>
</dbReference>
<evidence type="ECO:0000256" key="3">
    <source>
        <dbReference type="ARBA" id="ARBA00022618"/>
    </source>
</evidence>
<reference evidence="15 16" key="1">
    <citation type="submission" date="2020-07" db="EMBL/GenBank/DDBJ databases">
        <title>Genomic Encyclopedia of Type Strains, Phase IV (KMG-V): Genome sequencing to study the core and pangenomes of soil and plant-associated prokaryotes.</title>
        <authorList>
            <person name="Whitman W."/>
        </authorList>
    </citation>
    <scope>NUCLEOTIDE SEQUENCE [LARGE SCALE GENOMIC DNA]</scope>
    <source>
        <strain evidence="15 16">M8UP30</strain>
    </source>
</reference>
<keyword evidence="2 15" id="KW-0436">Ligase</keyword>
<evidence type="ECO:0000313" key="15">
    <source>
        <dbReference type="EMBL" id="NYF50121.1"/>
    </source>
</evidence>
<keyword evidence="3" id="KW-0132">Cell division</keyword>
<dbReference type="InterPro" id="IPR016059">
    <property type="entry name" value="DNA_ligase_ATP-dep_CS"/>
</dbReference>
<dbReference type="InterPro" id="IPR050191">
    <property type="entry name" value="ATP-dep_DNA_ligase"/>
</dbReference>
<comment type="caution">
    <text evidence="15">The sequence shown here is derived from an EMBL/GenBank/DDBJ whole genome shotgun (WGS) entry which is preliminary data.</text>
</comment>
<dbReference type="GO" id="GO:0006260">
    <property type="term" value="P:DNA replication"/>
    <property type="evidence" value="ECO:0007669"/>
    <property type="project" value="UniProtKB-KW"/>
</dbReference>
<dbReference type="InterPro" id="IPR012340">
    <property type="entry name" value="NA-bd_OB-fold"/>
</dbReference>
<proteinExistence type="predicted"/>
<dbReference type="GO" id="GO:0005524">
    <property type="term" value="F:ATP binding"/>
    <property type="evidence" value="ECO:0007669"/>
    <property type="project" value="UniProtKB-KW"/>
</dbReference>
<accession>A0A7Y9NIS4</accession>
<keyword evidence="9" id="KW-0460">Magnesium</keyword>
<evidence type="ECO:0000256" key="4">
    <source>
        <dbReference type="ARBA" id="ARBA00022705"/>
    </source>
</evidence>
<evidence type="ECO:0000259" key="14">
    <source>
        <dbReference type="PROSITE" id="PS50160"/>
    </source>
</evidence>
<evidence type="ECO:0000313" key="16">
    <source>
        <dbReference type="Proteomes" id="UP000534186"/>
    </source>
</evidence>
<gene>
    <name evidence="15" type="ORF">HDF12_000486</name>
</gene>
<evidence type="ECO:0000256" key="9">
    <source>
        <dbReference type="ARBA" id="ARBA00022842"/>
    </source>
</evidence>
<organism evidence="15 16">
    <name type="scientific">Tunturiibacter lichenicola</name>
    <dbReference type="NCBI Taxonomy" id="2051959"/>
    <lineage>
        <taxon>Bacteria</taxon>
        <taxon>Pseudomonadati</taxon>
        <taxon>Acidobacteriota</taxon>
        <taxon>Terriglobia</taxon>
        <taxon>Terriglobales</taxon>
        <taxon>Acidobacteriaceae</taxon>
        <taxon>Tunturiibacter</taxon>
    </lineage>
</organism>
<keyword evidence="4" id="KW-0235">DNA replication</keyword>
<dbReference type="PROSITE" id="PS00333">
    <property type="entry name" value="DNA_LIGASE_A2"/>
    <property type="match status" value="1"/>
</dbReference>
<comment type="catalytic activity">
    <reaction evidence="13">
        <text>ATP + (deoxyribonucleotide)n-3'-hydroxyl + 5'-phospho-(deoxyribonucleotide)m = (deoxyribonucleotide)n+m + AMP + diphosphate.</text>
        <dbReference type="EC" id="6.5.1.1"/>
    </reaction>
</comment>
<dbReference type="InterPro" id="IPR012308">
    <property type="entry name" value="DNA_ligase_ATP-dep_N"/>
</dbReference>
<dbReference type="PANTHER" id="PTHR45674:SF13">
    <property type="entry name" value="DNA LIGASE-RELATED"/>
    <property type="match status" value="1"/>
</dbReference>
<dbReference type="Gene3D" id="1.10.3260.10">
    <property type="entry name" value="DNA ligase, ATP-dependent, N-terminal domain"/>
    <property type="match status" value="1"/>
</dbReference>
<sequence>MGLFAAVAGLAEQLAGEPGRLKKRAAISAAIAAAHKAAPEGEDAGWFALYVAGTPFAEADSRKLNAGGALLSKTLLAVSGASDQALTLAYRRHGDMGAAAYDLLVAAGAAGAAKTAELSLAEVAEAFAAMAVAKTTAIRAALVEGLLRRATPLEAKYLLKLMLGDMRIGVKQSLVEEAIAVAAGASVEAVRRAVMLEADLGSAVRRAFSGTLNEARMRLFHPLGFMLASPVETPEEAVERFTEKPAKVPVVKTKKPRKSKKAEDSLRRAMELDPDREAEVALAVEAEGDTPGEVVSPQKLDVDAEEFEDAPPEDVIAKSIPEEGDETAANAQQTQGIEAFLEDKYDGMRAQVHCGDASQPGRVAIYSRNKEDVTESFPELEEAFAQVCSEVSGATGSLILDGEILGWDFEQGRALPFAVLGQRIGRKRVSNEWRQQVPVVFMAFDLMCEDGELLLEFPLRERRNRLEAAVERLVERVVSPLIVDERARDSQAVLFAGEESAGMERLMISPSRLVESAEDIDRAYSDARARANEGVMLKAAGSVYQPGRRGLAWVKLKRELATLDVVVTGAEFGHGKRAGILSDYTFAVRGADGELLNVGKAYSGLTDVEIAEMSAWMMEHTLEDQGFFRTVEPLMVLEVAFNNIMRSGRHASGFALRFPRILKIRTDKPVSEIDTVARVEEVYQSQVDKPVE</sequence>
<dbReference type="Pfam" id="PF01068">
    <property type="entry name" value="DNA_ligase_A_M"/>
    <property type="match status" value="1"/>
</dbReference>
<keyword evidence="7" id="KW-0227">DNA damage</keyword>
<keyword evidence="6" id="KW-0547">Nucleotide-binding</keyword>
<evidence type="ECO:0000256" key="1">
    <source>
        <dbReference type="ARBA" id="ARBA00012727"/>
    </source>
</evidence>
<dbReference type="GO" id="GO:0006281">
    <property type="term" value="P:DNA repair"/>
    <property type="evidence" value="ECO:0007669"/>
    <property type="project" value="UniProtKB-KW"/>
</dbReference>
<keyword evidence="11" id="KW-0234">DNA repair</keyword>
<protein>
    <recommendedName>
        <fullName evidence="1">DNA ligase (ATP)</fullName>
        <ecNumber evidence="1">6.5.1.1</ecNumber>
    </recommendedName>
</protein>
<evidence type="ECO:0000256" key="10">
    <source>
        <dbReference type="ARBA" id="ARBA00023172"/>
    </source>
</evidence>
<name>A0A7Y9NIS4_9BACT</name>
<dbReference type="EC" id="6.5.1.1" evidence="1"/>
<dbReference type="GO" id="GO:0046872">
    <property type="term" value="F:metal ion binding"/>
    <property type="evidence" value="ECO:0007669"/>
    <property type="project" value="UniProtKB-KW"/>
</dbReference>
<dbReference type="EMBL" id="JACCCV010000001">
    <property type="protein sequence ID" value="NYF50121.1"/>
    <property type="molecule type" value="Genomic_DNA"/>
</dbReference>
<evidence type="ECO:0000256" key="6">
    <source>
        <dbReference type="ARBA" id="ARBA00022741"/>
    </source>
</evidence>
<dbReference type="InterPro" id="IPR036599">
    <property type="entry name" value="DNA_ligase_N_sf"/>
</dbReference>
<dbReference type="CDD" id="cd07972">
    <property type="entry name" value="OBF_DNA_ligase_Arch_LigB"/>
    <property type="match status" value="1"/>
</dbReference>
<dbReference type="AlphaFoldDB" id="A0A7Y9NIS4"/>
<dbReference type="GO" id="GO:0003677">
    <property type="term" value="F:DNA binding"/>
    <property type="evidence" value="ECO:0007669"/>
    <property type="project" value="InterPro"/>
</dbReference>
<evidence type="ECO:0000256" key="8">
    <source>
        <dbReference type="ARBA" id="ARBA00022840"/>
    </source>
</evidence>
<dbReference type="PANTHER" id="PTHR45674">
    <property type="entry name" value="DNA LIGASE 1/3 FAMILY MEMBER"/>
    <property type="match status" value="1"/>
</dbReference>
<dbReference type="CDD" id="cd07898">
    <property type="entry name" value="Adenylation_DNA_ligase"/>
    <property type="match status" value="1"/>
</dbReference>
<keyword evidence="8" id="KW-0067">ATP-binding</keyword>
<dbReference type="GO" id="GO:0006310">
    <property type="term" value="P:DNA recombination"/>
    <property type="evidence" value="ECO:0007669"/>
    <property type="project" value="UniProtKB-KW"/>
</dbReference>
<keyword evidence="10" id="KW-0233">DNA recombination</keyword>
<evidence type="ECO:0000256" key="7">
    <source>
        <dbReference type="ARBA" id="ARBA00022763"/>
    </source>
</evidence>